<sequence length="138" mass="15240">MPRRAGVAIDQEIQVFGTLSVPCAYTEIQYDIASGPIRVSHELVFFASIVDERGQVHNVRLSSGIYVLPQSTQVPVDLPRYENSDKDILLAAGRRWSLDSSIDMCLSPWTESLATPRVCQEPQPPAYSYPINSAISSS</sequence>
<name>A0ACC1LXS9_9FUNG</name>
<evidence type="ECO:0000313" key="2">
    <source>
        <dbReference type="Proteomes" id="UP001139981"/>
    </source>
</evidence>
<dbReference type="EMBL" id="JANBVB010001839">
    <property type="protein sequence ID" value="KAJ2889430.1"/>
    <property type="molecule type" value="Genomic_DNA"/>
</dbReference>
<protein>
    <submittedName>
        <fullName evidence="1">Uncharacterized protein</fullName>
    </submittedName>
</protein>
<dbReference type="Proteomes" id="UP001139981">
    <property type="component" value="Unassembled WGS sequence"/>
</dbReference>
<evidence type="ECO:0000313" key="1">
    <source>
        <dbReference type="EMBL" id="KAJ2889430.1"/>
    </source>
</evidence>
<organism evidence="1 2">
    <name type="scientific">Coemansia aciculifera</name>
    <dbReference type="NCBI Taxonomy" id="417176"/>
    <lineage>
        <taxon>Eukaryota</taxon>
        <taxon>Fungi</taxon>
        <taxon>Fungi incertae sedis</taxon>
        <taxon>Zoopagomycota</taxon>
        <taxon>Kickxellomycotina</taxon>
        <taxon>Kickxellomycetes</taxon>
        <taxon>Kickxellales</taxon>
        <taxon>Kickxellaceae</taxon>
        <taxon>Coemansia</taxon>
    </lineage>
</organism>
<comment type="caution">
    <text evidence="1">The sequence shown here is derived from an EMBL/GenBank/DDBJ whole genome shotgun (WGS) entry which is preliminary data.</text>
</comment>
<keyword evidence="2" id="KW-1185">Reference proteome</keyword>
<gene>
    <name evidence="1" type="ORF">IWW38_004714</name>
</gene>
<reference evidence="1" key="1">
    <citation type="submission" date="2022-07" db="EMBL/GenBank/DDBJ databases">
        <title>Phylogenomic reconstructions and comparative analyses of Kickxellomycotina fungi.</title>
        <authorList>
            <person name="Reynolds N.K."/>
            <person name="Stajich J.E."/>
            <person name="Barry K."/>
            <person name="Grigoriev I.V."/>
            <person name="Crous P."/>
            <person name="Smith M.E."/>
        </authorList>
    </citation>
    <scope>NUCLEOTIDE SEQUENCE</scope>
    <source>
        <strain evidence="1">CBS 190363</strain>
    </source>
</reference>
<proteinExistence type="predicted"/>
<accession>A0ACC1LXS9</accession>